<dbReference type="GO" id="GO:0007131">
    <property type="term" value="P:reciprocal meiotic recombination"/>
    <property type="evidence" value="ECO:0007669"/>
    <property type="project" value="TreeGrafter"/>
</dbReference>
<feature type="coiled-coil region" evidence="1">
    <location>
        <begin position="661"/>
        <end position="811"/>
    </location>
</feature>
<feature type="region of interest" description="Disordered" evidence="2">
    <location>
        <begin position="504"/>
        <end position="525"/>
    </location>
</feature>
<feature type="compositionally biased region" description="Basic and acidic residues" evidence="2">
    <location>
        <begin position="1"/>
        <end position="10"/>
    </location>
</feature>
<dbReference type="InterPro" id="IPR036078">
    <property type="entry name" value="Spo11/TopoVI_A_sf"/>
</dbReference>
<dbReference type="PRINTS" id="PR01550">
    <property type="entry name" value="TOP6AFAMILY"/>
</dbReference>
<feature type="region of interest" description="Disordered" evidence="2">
    <location>
        <begin position="821"/>
        <end position="841"/>
    </location>
</feature>
<dbReference type="SUPFAM" id="SSF56726">
    <property type="entry name" value="DNA topoisomerase IV, alpha subunit"/>
    <property type="match status" value="1"/>
</dbReference>
<evidence type="ECO:0000256" key="2">
    <source>
        <dbReference type="SAM" id="MobiDB-lite"/>
    </source>
</evidence>
<evidence type="ECO:0000313" key="5">
    <source>
        <dbReference type="Proteomes" id="UP000054937"/>
    </source>
</evidence>
<dbReference type="GO" id="GO:0000228">
    <property type="term" value="C:nuclear chromosome"/>
    <property type="evidence" value="ECO:0007669"/>
    <property type="project" value="TreeGrafter"/>
</dbReference>
<dbReference type="Gene3D" id="3.40.1360.10">
    <property type="match status" value="1"/>
</dbReference>
<proteinExistence type="predicted"/>
<evidence type="ECO:0000259" key="3">
    <source>
        <dbReference type="Pfam" id="PF21180"/>
    </source>
</evidence>
<dbReference type="GO" id="GO:0042138">
    <property type="term" value="P:meiotic DNA double-strand break formation"/>
    <property type="evidence" value="ECO:0007669"/>
    <property type="project" value="TreeGrafter"/>
</dbReference>
<reference evidence="4 5" key="1">
    <citation type="journal article" date="2015" name="Sci. Rep.">
        <title>Genome of the facultative scuticociliatosis pathogen Pseudocohnilembus persalinus provides insight into its virulence through horizontal gene transfer.</title>
        <authorList>
            <person name="Xiong J."/>
            <person name="Wang G."/>
            <person name="Cheng J."/>
            <person name="Tian M."/>
            <person name="Pan X."/>
            <person name="Warren A."/>
            <person name="Jiang C."/>
            <person name="Yuan D."/>
            <person name="Miao W."/>
        </authorList>
    </citation>
    <scope>NUCLEOTIDE SEQUENCE [LARGE SCALE GENOMIC DNA]</scope>
    <source>
        <strain evidence="4">36N120E</strain>
    </source>
</reference>
<dbReference type="GO" id="GO:0000706">
    <property type="term" value="P:meiotic DNA double-strand break processing"/>
    <property type="evidence" value="ECO:0007669"/>
    <property type="project" value="TreeGrafter"/>
</dbReference>
<dbReference type="InterPro" id="IPR034136">
    <property type="entry name" value="TOPRIM_Topo6A/Spo11"/>
</dbReference>
<organism evidence="4 5">
    <name type="scientific">Pseudocohnilembus persalinus</name>
    <name type="common">Ciliate</name>
    <dbReference type="NCBI Taxonomy" id="266149"/>
    <lineage>
        <taxon>Eukaryota</taxon>
        <taxon>Sar</taxon>
        <taxon>Alveolata</taxon>
        <taxon>Ciliophora</taxon>
        <taxon>Intramacronucleata</taxon>
        <taxon>Oligohymenophorea</taxon>
        <taxon>Scuticociliatia</taxon>
        <taxon>Philasterida</taxon>
        <taxon>Pseudocohnilembidae</taxon>
        <taxon>Pseudocohnilembus</taxon>
    </lineage>
</organism>
<dbReference type="PANTHER" id="PTHR10848:SF0">
    <property type="entry name" value="MEIOTIC RECOMBINATION PROTEIN SPO11"/>
    <property type="match status" value="1"/>
</dbReference>
<keyword evidence="1" id="KW-0175">Coiled coil</keyword>
<dbReference type="PANTHER" id="PTHR10848">
    <property type="entry name" value="MEIOTIC RECOMBINATION PROTEIN SPO11"/>
    <property type="match status" value="1"/>
</dbReference>
<dbReference type="Proteomes" id="UP000054937">
    <property type="component" value="Unassembled WGS sequence"/>
</dbReference>
<gene>
    <name evidence="4" type="ORF">PPERSA_06187</name>
</gene>
<dbReference type="Pfam" id="PF21180">
    <property type="entry name" value="TOP6A-Spo11_Toprim"/>
    <property type="match status" value="1"/>
</dbReference>
<comment type="caution">
    <text evidence="4">The sequence shown here is derived from an EMBL/GenBank/DDBJ whole genome shotgun (WGS) entry which is preliminary data.</text>
</comment>
<dbReference type="InParanoid" id="A0A0V0R0E8"/>
<evidence type="ECO:0000256" key="1">
    <source>
        <dbReference type="SAM" id="Coils"/>
    </source>
</evidence>
<dbReference type="GO" id="GO:0003918">
    <property type="term" value="F:DNA topoisomerase type II (double strand cut, ATP-hydrolyzing) activity"/>
    <property type="evidence" value="ECO:0007669"/>
    <property type="project" value="InterPro"/>
</dbReference>
<keyword evidence="5" id="KW-1185">Reference proteome</keyword>
<feature type="domain" description="Topoisomerase 6 subunit A/Spo11 TOPRIM" evidence="3">
    <location>
        <begin position="1018"/>
        <end position="1170"/>
    </location>
</feature>
<feature type="coiled-coil region" evidence="1">
    <location>
        <begin position="854"/>
        <end position="955"/>
    </location>
</feature>
<feature type="region of interest" description="Disordered" evidence="2">
    <location>
        <begin position="214"/>
        <end position="274"/>
    </location>
</feature>
<keyword evidence="4" id="KW-0413">Isomerase</keyword>
<feature type="compositionally biased region" description="Low complexity" evidence="2">
    <location>
        <begin position="821"/>
        <end position="832"/>
    </location>
</feature>
<name>A0A0V0R0E8_PSEPJ</name>
<dbReference type="InterPro" id="IPR002815">
    <property type="entry name" value="Spo11/TopoVI_A"/>
</dbReference>
<sequence length="1292" mass="153214">MEQNKNRMGLEELQQEQLNKQQSSQNEAEIFKTINLQNSTKPKSLIKQQKYDKENQIFSVVQNKQLSNGNIGSNNINLKKDFSIISQQNNLTEILDNSQNYMSNSKAQSEILFQESNNKNLKDQRKQNKKKQVENGILKQFEYNERDNLLQFSLKSYQEYIEEQKKNPDPEIESSQQNIIQEFTEKLRKITNSTEQKQEIQQLKEQIIKSQNFSQQFQNQSNESISQSQCKTKNQNQKQNLQKEQQQQLEQSNNSSRISSSQIENQSQIGQNSIDSSTISNQEELKQFFQKNSDKPLDKQELDLILKNKEIKNLKNIKGVLENQLIKQFENNLKKEGYYENVIKTLIDFAQQQQEQLQLSQQSQSIYSSQFQQQQQQQVQLQQDVQQNLEYSNPHFLSQQSNLKQQKSNSKNVFNKDNNYQNCNNQQSFLNSTLQKTRSSSQQHQLQQIQLMNIQNQDEIINKNQLALQNTIKGSVSHNNLLSPDISQITKSHVEKHSVSTQNLNNNNITNNNQNNKYFNNNQSNEKQNYNSQICQNLRQQVQNVQIKQLSPTYTRSLSPFQKKLLEIQDTERNQYNNKGYLLNTSEQIEKYGQLQTNESIDSFVLEQNIQKFQNTYNHTSSTCKKEQNAQKSYFRNQAEMWKAKYLESEKKFEIFQEQIKQQFNEEIQRQKEEAAQEIIKLKNEFDNDLGTITNQIQDRVQHSLNEKQQQNLQMKERIINELEDSLRLLEIKLKLSQQQQQSAINDQEIIIETYKRFETNTINNYQKQIEAKDQQINVLEKQIIQILNKLEKQENQSQQQNNQINRQKLSQQEKDCQSKNFNFNSNFTENSSLDDSDKQSNMERALLTSLEDYQQYKNRLVKLQECVQKLEEQKKQHEKIKLKVQYDLNLANLEISKLKNQNKEFSSQNKVLLNQLEISQDNYQRVLKRNKEIEEDQEQQIEKYKAHLADFYQNIKQVPRKNLRVVSAGKGLISGNISFYEGKNFIDLSQNIEFNQKGKQISEFTENINSIKTKALFVLVIEKETVFFHILNEKCQNLLQNAIIITGKGYSDYGTKQLIKKIWYNFPQIPFFYIGDYDLYGFEIFSNYTNGSVKTFQEQNNLPCLFWLGIKEEDVYEDFEAENEQEKQLFNQFINKKDIQILQANNQDKKKYEDLIENCPLNLNIDIIESEIIHESENINQQQQLQTQYKHENKFNNYHKNNLDNSQNNNLFQSQITNQKIEQYVKQQVFQQQQDLLELQKFHLIRIENWKFELQKMKQNKIEIECVISNLKKGKKFSEYILFKIMQGKFI</sequence>
<dbReference type="EMBL" id="LDAU01000076">
    <property type="protein sequence ID" value="KRX08009.1"/>
    <property type="molecule type" value="Genomic_DNA"/>
</dbReference>
<feature type="compositionally biased region" description="Low complexity" evidence="2">
    <location>
        <begin position="11"/>
        <end position="26"/>
    </location>
</feature>
<dbReference type="GO" id="GO:0003677">
    <property type="term" value="F:DNA binding"/>
    <property type="evidence" value="ECO:0007669"/>
    <property type="project" value="InterPro"/>
</dbReference>
<protein>
    <submittedName>
        <fullName evidence="4">Spo11/DNA topoisomerase VI, subunit A</fullName>
    </submittedName>
</protein>
<dbReference type="OrthoDB" id="288196at2759"/>
<evidence type="ECO:0000313" key="4">
    <source>
        <dbReference type="EMBL" id="KRX08009.1"/>
    </source>
</evidence>
<feature type="region of interest" description="Disordered" evidence="2">
    <location>
        <begin position="1"/>
        <end position="26"/>
    </location>
</feature>
<accession>A0A0V0R0E8</accession>